<reference evidence="1 2" key="1">
    <citation type="submission" date="2018-01" db="EMBL/GenBank/DDBJ databases">
        <title>Draft genome sequence of Streptomyces sp. 13K301.</title>
        <authorList>
            <person name="Sahin N."/>
            <person name="Saygin H."/>
            <person name="Ay H."/>
        </authorList>
    </citation>
    <scope>NUCLEOTIDE SEQUENCE [LARGE SCALE GENOMIC DNA]</scope>
    <source>
        <strain evidence="1 2">13K301</strain>
    </source>
</reference>
<evidence type="ECO:0000313" key="2">
    <source>
        <dbReference type="Proteomes" id="UP000235943"/>
    </source>
</evidence>
<name>A0A2N8TM99_9ACTN</name>
<dbReference type="AlphaFoldDB" id="A0A2N8TM99"/>
<proteinExistence type="predicted"/>
<keyword evidence="2" id="KW-1185">Reference proteome</keyword>
<accession>A0A2N8TM99</accession>
<dbReference type="RefSeq" id="WP_102910774.1">
    <property type="nucleotide sequence ID" value="NZ_POUC01000163.1"/>
</dbReference>
<comment type="caution">
    <text evidence="1">The sequence shown here is derived from an EMBL/GenBank/DDBJ whole genome shotgun (WGS) entry which is preliminary data.</text>
</comment>
<protein>
    <submittedName>
        <fullName evidence="1">Uncharacterized protein</fullName>
    </submittedName>
</protein>
<gene>
    <name evidence="1" type="ORF">C1J00_21900</name>
</gene>
<organism evidence="1 2">
    <name type="scientific">Streptomyces cahuitamycinicus</name>
    <dbReference type="NCBI Taxonomy" id="2070367"/>
    <lineage>
        <taxon>Bacteria</taxon>
        <taxon>Bacillati</taxon>
        <taxon>Actinomycetota</taxon>
        <taxon>Actinomycetes</taxon>
        <taxon>Kitasatosporales</taxon>
        <taxon>Streptomycetaceae</taxon>
        <taxon>Streptomyces</taxon>
    </lineage>
</organism>
<sequence length="250" mass="26904">MLSSTSPPGTGSATDGPETERFLAAAVRLAGTLPAVRPTLAIVRSWDRGGRERALLLRTRLAEHGIRSTELSPIPEAGERGGPDRGVRRPAVDLLVHAGGPHPEQAMRAAALWQLPLLIDRPEGRSGGELNAFGAHRSPVIGIHLPDGGFGVAVRETILVSLQPHPGNARLILGNEKITAPGDLPLRITLAEEGLLEARGDSFGRRLIRRLRFERAWGAYRLDVDGAPAREVRAPLRIEALPGRLHLLHP</sequence>
<dbReference type="OrthoDB" id="4123908at2"/>
<dbReference type="Proteomes" id="UP000235943">
    <property type="component" value="Unassembled WGS sequence"/>
</dbReference>
<dbReference type="EMBL" id="POUC01000163">
    <property type="protein sequence ID" value="PNG20140.1"/>
    <property type="molecule type" value="Genomic_DNA"/>
</dbReference>
<evidence type="ECO:0000313" key="1">
    <source>
        <dbReference type="EMBL" id="PNG20140.1"/>
    </source>
</evidence>